<dbReference type="NCBIfam" id="TIGR02795">
    <property type="entry name" value="tol_pal_ybgF"/>
    <property type="match status" value="1"/>
</dbReference>
<keyword evidence="1" id="KW-0132">Cell division</keyword>
<dbReference type="Pfam" id="PF16331">
    <property type="entry name" value="TolA_bind_tri"/>
    <property type="match status" value="1"/>
</dbReference>
<reference evidence="3 4" key="1">
    <citation type="submission" date="2019-04" db="EMBL/GenBank/DDBJ databases">
        <title>Azoarcus rhizosphaerae sp. nov. isolated from rhizosphere of Ficus religiosa.</title>
        <authorList>
            <person name="Lin S.-Y."/>
            <person name="Hameed A."/>
            <person name="Hsu Y.-H."/>
            <person name="Young C.-C."/>
        </authorList>
    </citation>
    <scope>NUCLEOTIDE SEQUENCE [LARGE SCALE GENOMIC DNA]</scope>
    <source>
        <strain evidence="3 4">CC-YHH848</strain>
    </source>
</reference>
<name>A0A4S4AK05_9RHOO</name>
<dbReference type="Pfam" id="PF13174">
    <property type="entry name" value="TPR_6"/>
    <property type="match status" value="1"/>
</dbReference>
<dbReference type="Pfam" id="PF13432">
    <property type="entry name" value="TPR_16"/>
    <property type="match status" value="1"/>
</dbReference>
<keyword evidence="4" id="KW-1185">Reference proteome</keyword>
<sequence precursor="true">MKRLVPLAALLVLPSMASAQLFGGGETQRQISELRDSVNQRFEANNRAQLELASQNELLRTEVARLRGQIEVLTYELEALKQRQRDFYVDLDDRLRRIESPASAQPATASDPAAESAEYETALNLLKDGKHRDALTAFQTFIGKYANSGFLPGAHFWAGNAALQAKEVAVAANHFNTVLARWPADPVAPDAMLGLANSQQALGDAKAAQRTLQSVVERYPESNAAKAARQRLGGR</sequence>
<feature type="domain" description="YbgF trimerisation" evidence="2">
    <location>
        <begin position="40"/>
        <end position="104"/>
    </location>
</feature>
<comment type="caution">
    <text evidence="3">The sequence shown here is derived from an EMBL/GenBank/DDBJ whole genome shotgun (WGS) entry which is preliminary data.</text>
</comment>
<proteinExistence type="inferred from homology"/>
<comment type="subcellular location">
    <subcellularLocation>
        <location evidence="1">Periplasm</location>
    </subcellularLocation>
</comment>
<accession>A0A4S4AK05</accession>
<dbReference type="RefSeq" id="WP_136385864.1">
    <property type="nucleotide sequence ID" value="NZ_SSOD01000013.1"/>
</dbReference>
<feature type="chain" id="PRO_5021058231" description="Cell division coordinator CpoB" evidence="1">
    <location>
        <begin position="20"/>
        <end position="235"/>
    </location>
</feature>
<dbReference type="InterPro" id="IPR014162">
    <property type="entry name" value="CpoB_C"/>
</dbReference>
<protein>
    <recommendedName>
        <fullName evidence="1">Cell division coordinator CpoB</fullName>
    </recommendedName>
</protein>
<dbReference type="OrthoDB" id="8525418at2"/>
<dbReference type="InterPro" id="IPR034706">
    <property type="entry name" value="CpoB"/>
</dbReference>
<dbReference type="Gene3D" id="1.25.40.10">
    <property type="entry name" value="Tetratricopeptide repeat domain"/>
    <property type="match status" value="1"/>
</dbReference>
<dbReference type="Gene3D" id="1.20.5.110">
    <property type="match status" value="1"/>
</dbReference>
<gene>
    <name evidence="3" type="primary">ybgF</name>
    <name evidence="1" type="synonym">cpoB</name>
    <name evidence="3" type="ORF">E6O51_15240</name>
</gene>
<dbReference type="GO" id="GO:0043093">
    <property type="term" value="P:FtsZ-dependent cytokinesis"/>
    <property type="evidence" value="ECO:0007669"/>
    <property type="project" value="UniProtKB-UniRule"/>
</dbReference>
<dbReference type="InterPro" id="IPR032519">
    <property type="entry name" value="YbgF_tri"/>
</dbReference>
<evidence type="ECO:0000313" key="4">
    <source>
        <dbReference type="Proteomes" id="UP000307956"/>
    </source>
</evidence>
<dbReference type="GO" id="GO:0030288">
    <property type="term" value="C:outer membrane-bounded periplasmic space"/>
    <property type="evidence" value="ECO:0007669"/>
    <property type="project" value="UniProtKB-UniRule"/>
</dbReference>
<evidence type="ECO:0000256" key="1">
    <source>
        <dbReference type="HAMAP-Rule" id="MF_02066"/>
    </source>
</evidence>
<dbReference type="AlphaFoldDB" id="A0A4S4AK05"/>
<keyword evidence="1" id="KW-0732">Signal</keyword>
<organism evidence="3 4">
    <name type="scientific">Pseudothauera rhizosphaerae</name>
    <dbReference type="NCBI Taxonomy" id="2565932"/>
    <lineage>
        <taxon>Bacteria</taxon>
        <taxon>Pseudomonadati</taxon>
        <taxon>Pseudomonadota</taxon>
        <taxon>Betaproteobacteria</taxon>
        <taxon>Rhodocyclales</taxon>
        <taxon>Zoogloeaceae</taxon>
        <taxon>Pseudothauera</taxon>
    </lineage>
</organism>
<comment type="function">
    <text evidence="1">Mediates coordination of peptidoglycan synthesis and outer membrane constriction during cell division.</text>
</comment>
<keyword evidence="1" id="KW-0574">Periplasm</keyword>
<dbReference type="GO" id="GO:0070206">
    <property type="term" value="P:protein trimerization"/>
    <property type="evidence" value="ECO:0007669"/>
    <property type="project" value="InterPro"/>
</dbReference>
<dbReference type="InterPro" id="IPR019734">
    <property type="entry name" value="TPR_rpt"/>
</dbReference>
<keyword evidence="1" id="KW-0131">Cell cycle</keyword>
<feature type="signal peptide" evidence="1">
    <location>
        <begin position="1"/>
        <end position="19"/>
    </location>
</feature>
<dbReference type="SUPFAM" id="SSF48452">
    <property type="entry name" value="TPR-like"/>
    <property type="match status" value="1"/>
</dbReference>
<evidence type="ECO:0000259" key="2">
    <source>
        <dbReference type="Pfam" id="PF16331"/>
    </source>
</evidence>
<dbReference type="InterPro" id="IPR011990">
    <property type="entry name" value="TPR-like_helical_dom_sf"/>
</dbReference>
<dbReference type="HAMAP" id="MF_02066">
    <property type="entry name" value="CpoB"/>
    <property type="match status" value="1"/>
</dbReference>
<dbReference type="EMBL" id="SSOD01000013">
    <property type="protein sequence ID" value="THF59349.1"/>
    <property type="molecule type" value="Genomic_DNA"/>
</dbReference>
<comment type="similarity">
    <text evidence="1">Belongs to the CpoB family.</text>
</comment>
<evidence type="ECO:0000313" key="3">
    <source>
        <dbReference type="EMBL" id="THF59349.1"/>
    </source>
</evidence>
<dbReference type="Proteomes" id="UP000307956">
    <property type="component" value="Unassembled WGS sequence"/>
</dbReference>